<proteinExistence type="predicted"/>
<name>A0A6L6G8L6_STRUB</name>
<dbReference type="PANTHER" id="PTHR12126:SF16">
    <property type="entry name" value="MIOREX COMPLEX COMPONENT 2"/>
    <property type="match status" value="1"/>
</dbReference>
<dbReference type="PANTHER" id="PTHR12126">
    <property type="entry name" value="NADH-UBIQUINONE OXIDOREDUCTASE 39 KDA SUBUNIT-RELATED"/>
    <property type="match status" value="1"/>
</dbReference>
<feature type="domain" description="NAD(P)-binding" evidence="1">
    <location>
        <begin position="13"/>
        <end position="146"/>
    </location>
</feature>
<evidence type="ECO:0000313" key="3">
    <source>
        <dbReference type="Proteomes" id="UP000483839"/>
    </source>
</evidence>
<dbReference type="GO" id="GO:0044877">
    <property type="term" value="F:protein-containing complex binding"/>
    <property type="evidence" value="ECO:0007669"/>
    <property type="project" value="TreeGrafter"/>
</dbReference>
<dbReference type="EMBL" id="WLXI01000040">
    <property type="protein sequence ID" value="MTD01731.1"/>
    <property type="molecule type" value="Genomic_DNA"/>
</dbReference>
<dbReference type="SUPFAM" id="SSF51735">
    <property type="entry name" value="NAD(P)-binding Rossmann-fold domains"/>
    <property type="match status" value="1"/>
</dbReference>
<organism evidence="2 3">
    <name type="scientific">Streptococcus uberis</name>
    <dbReference type="NCBI Taxonomy" id="1349"/>
    <lineage>
        <taxon>Bacteria</taxon>
        <taxon>Bacillati</taxon>
        <taxon>Bacillota</taxon>
        <taxon>Bacilli</taxon>
        <taxon>Lactobacillales</taxon>
        <taxon>Streptococcaceae</taxon>
        <taxon>Streptococcus</taxon>
    </lineage>
</organism>
<dbReference type="Proteomes" id="UP000483839">
    <property type="component" value="Unassembled WGS sequence"/>
</dbReference>
<evidence type="ECO:0000313" key="2">
    <source>
        <dbReference type="EMBL" id="MTD01731.1"/>
    </source>
</evidence>
<dbReference type="Pfam" id="PF13460">
    <property type="entry name" value="NAD_binding_10"/>
    <property type="match status" value="1"/>
</dbReference>
<accession>A0A6L6G8L6</accession>
<dbReference type="Gene3D" id="3.40.50.720">
    <property type="entry name" value="NAD(P)-binding Rossmann-like Domain"/>
    <property type="match status" value="1"/>
</dbReference>
<evidence type="ECO:0000259" key="1">
    <source>
        <dbReference type="Pfam" id="PF13460"/>
    </source>
</evidence>
<dbReference type="InterPro" id="IPR036291">
    <property type="entry name" value="NAD(P)-bd_dom_sf"/>
</dbReference>
<dbReference type="AlphaFoldDB" id="A0A6L6G8L6"/>
<sequence length="217" mass="24531">MLLRRRMKLLILGGNGFLGQELIQSAIKKDYDVTYLSRHSGNGPIFSHPKVTYLKGDIFHALSCDKEQTYDCVIDCVGTIHPKYLQSLNVDATKEAIILSQKLSIKHFVYISANSGFSSYLRSKEKAERMVKEKASSYLIVKPGLLFGPKRPMSLLLMFFFKMILLLPIHPSVIDEIYPLDVRKVAEVIIAHLEKSYGEKTILSLNDLKGTILAIQK</sequence>
<protein>
    <submittedName>
        <fullName evidence="2">NAD(P)H-binding protein</fullName>
    </submittedName>
</protein>
<dbReference type="InterPro" id="IPR051207">
    <property type="entry name" value="ComplexI_NDUFA9_subunit"/>
</dbReference>
<comment type="caution">
    <text evidence="2">The sequence shown here is derived from an EMBL/GenBank/DDBJ whole genome shotgun (WGS) entry which is preliminary data.</text>
</comment>
<reference evidence="2 3" key="1">
    <citation type="submission" date="2019-11" db="EMBL/GenBank/DDBJ databases">
        <title>Streptococcus uberis isolated from clinical mastitis cases on a southeastern Queensland dairy.</title>
        <authorList>
            <person name="Workentine M.L."/>
            <person name="Price R."/>
            <person name="Olchowy T."/>
        </authorList>
    </citation>
    <scope>NUCLEOTIDE SEQUENCE [LARGE SCALE GENOMIC DNA]</scope>
    <source>
        <strain evidence="2 3">OLC4459-A17</strain>
    </source>
</reference>
<gene>
    <name evidence="2" type="ORF">GKS16_05530</name>
</gene>
<dbReference type="InterPro" id="IPR016040">
    <property type="entry name" value="NAD(P)-bd_dom"/>
</dbReference>